<dbReference type="InterPro" id="IPR013154">
    <property type="entry name" value="ADH-like_N"/>
</dbReference>
<evidence type="ECO:0000259" key="6">
    <source>
        <dbReference type="Pfam" id="PF16912"/>
    </source>
</evidence>
<evidence type="ECO:0000256" key="3">
    <source>
        <dbReference type="ARBA" id="ARBA00022833"/>
    </source>
</evidence>
<keyword evidence="2" id="KW-0479">Metal-binding</keyword>
<accession>A0A1C4UD25</accession>
<dbReference type="Proteomes" id="UP000198551">
    <property type="component" value="Unassembled WGS sequence"/>
</dbReference>
<evidence type="ECO:0000256" key="4">
    <source>
        <dbReference type="ARBA" id="ARBA00023002"/>
    </source>
</evidence>
<protein>
    <submittedName>
        <fullName evidence="7">Threonine dehydrogenase</fullName>
    </submittedName>
</protein>
<organism evidence="7 8">
    <name type="scientific">Micromonospora marina</name>
    <dbReference type="NCBI Taxonomy" id="307120"/>
    <lineage>
        <taxon>Bacteria</taxon>
        <taxon>Bacillati</taxon>
        <taxon>Actinomycetota</taxon>
        <taxon>Actinomycetes</taxon>
        <taxon>Micromonosporales</taxon>
        <taxon>Micromonosporaceae</taxon>
        <taxon>Micromonospora</taxon>
    </lineage>
</organism>
<keyword evidence="8" id="KW-1185">Reference proteome</keyword>
<dbReference type="PANTHER" id="PTHR43189:SF2">
    <property type="entry name" value="GLUCOSE 1-DEHYDROGENASE"/>
    <property type="match status" value="1"/>
</dbReference>
<dbReference type="Gene3D" id="3.40.50.720">
    <property type="entry name" value="NAD(P)-binding Rossmann-like Domain"/>
    <property type="match status" value="1"/>
</dbReference>
<reference evidence="8" key="1">
    <citation type="submission" date="2016-06" db="EMBL/GenBank/DDBJ databases">
        <authorList>
            <person name="Varghese N."/>
        </authorList>
    </citation>
    <scope>NUCLEOTIDE SEQUENCE [LARGE SCALE GENOMIC DNA]</scope>
    <source>
        <strain evidence="8">DSM 45555</strain>
    </source>
</reference>
<dbReference type="GO" id="GO:0016491">
    <property type="term" value="F:oxidoreductase activity"/>
    <property type="evidence" value="ECO:0007669"/>
    <property type="project" value="UniProtKB-KW"/>
</dbReference>
<evidence type="ECO:0000313" key="8">
    <source>
        <dbReference type="Proteomes" id="UP000198551"/>
    </source>
</evidence>
<dbReference type="AlphaFoldDB" id="A0A1C4UD25"/>
<name>A0A1C4UD25_9ACTN</name>
<dbReference type="SUPFAM" id="SSF50129">
    <property type="entry name" value="GroES-like"/>
    <property type="match status" value="1"/>
</dbReference>
<dbReference type="GO" id="GO:0046872">
    <property type="term" value="F:metal ion binding"/>
    <property type="evidence" value="ECO:0007669"/>
    <property type="project" value="UniProtKB-KW"/>
</dbReference>
<proteinExistence type="predicted"/>
<dbReference type="Pfam" id="PF08240">
    <property type="entry name" value="ADH_N"/>
    <property type="match status" value="1"/>
</dbReference>
<dbReference type="SUPFAM" id="SSF51735">
    <property type="entry name" value="NAD(P)-binding Rossmann-fold domains"/>
    <property type="match status" value="1"/>
</dbReference>
<evidence type="ECO:0000259" key="5">
    <source>
        <dbReference type="Pfam" id="PF08240"/>
    </source>
</evidence>
<dbReference type="Gene3D" id="3.90.180.10">
    <property type="entry name" value="Medium-chain alcohol dehydrogenases, catalytic domain"/>
    <property type="match status" value="1"/>
</dbReference>
<dbReference type="CDD" id="cd08230">
    <property type="entry name" value="glucose_DH"/>
    <property type="match status" value="1"/>
</dbReference>
<comment type="cofactor">
    <cofactor evidence="1">
        <name>Zn(2+)</name>
        <dbReference type="ChEBI" id="CHEBI:29105"/>
    </cofactor>
</comment>
<dbReference type="InterPro" id="IPR036291">
    <property type="entry name" value="NAD(P)-bd_dom_sf"/>
</dbReference>
<dbReference type="InterPro" id="IPR011032">
    <property type="entry name" value="GroES-like_sf"/>
</dbReference>
<sequence>MRSVRAVTVTPGLPDSLRLVEDWPEPPPEEGAILVESLAVGVCGTDHEIVAGEYGEAPPGQERLVLGHESLGRVLDDPTGTLHPGDLVAGVVRHPDPVPCANCAVDEWDMCRNGRYTEHGIKGLPGFARERWRLQPKFAVGLDPALASVGVLLEPTSVVAKAWDHIERIGRRAEWKPMTVLVTGAGPIGLLAALLGSQRGLSVHVLDRNTTGPKPELVRALGATYHTATVPELDVKPDVVIECTGAPTVVLDAMCKAAPTGIVCLTGVSSGGRKIDFDAGALNRELVLENNVVFGSVNAGRRHWEMAAEALAQAEQSWLTSLITRRVPLSNYREAYASAGEDIKAVLDFTH</sequence>
<feature type="domain" description="Glucose dehydrogenase C-terminal" evidence="6">
    <location>
        <begin position="147"/>
        <end position="349"/>
    </location>
</feature>
<evidence type="ECO:0000313" key="7">
    <source>
        <dbReference type="EMBL" id="SCE69598.1"/>
    </source>
</evidence>
<keyword evidence="3" id="KW-0862">Zinc</keyword>
<evidence type="ECO:0000256" key="2">
    <source>
        <dbReference type="ARBA" id="ARBA00022723"/>
    </source>
</evidence>
<dbReference type="Pfam" id="PF16912">
    <property type="entry name" value="Glu_dehyd_C"/>
    <property type="match status" value="1"/>
</dbReference>
<dbReference type="InterPro" id="IPR031640">
    <property type="entry name" value="Glu_dehyd_C"/>
</dbReference>
<dbReference type="PANTHER" id="PTHR43189">
    <property type="entry name" value="ZINC-TYPE ALCOHOL DEHYDROGENASE-LIKE PROTEIN C1198.01-RELATED"/>
    <property type="match status" value="1"/>
</dbReference>
<feature type="domain" description="Alcohol dehydrogenase-like N-terminal" evidence="5">
    <location>
        <begin position="30"/>
        <end position="138"/>
    </location>
</feature>
<gene>
    <name evidence="7" type="ORF">GA0070215_101406</name>
</gene>
<evidence type="ECO:0000256" key="1">
    <source>
        <dbReference type="ARBA" id="ARBA00001947"/>
    </source>
</evidence>
<keyword evidence="4" id="KW-0560">Oxidoreductase</keyword>
<dbReference type="EMBL" id="FMCV01000001">
    <property type="protein sequence ID" value="SCE69598.1"/>
    <property type="molecule type" value="Genomic_DNA"/>
</dbReference>